<sequence>MLRLRLGSTDLAGARFAIAPLFELNSLLRKLAAGRRSGLPRGWAERLVPAFRDLRRDTDLDAILSLQTAGSGPSALAPAPRRGLDQGVEDDLATIRAMDPDQIRQEVRRVTGRALPLDAERLLADDGLSGRIAATLEIAWDRLLAADWPALRAVCERDVFHRADQITRAGWRTATRDLHPGLTWVDDGAELAAFAVDQVVDGAGDGVLLVPSVFVWPSAAAHIGPGWPKTIIYPARGIRVLWSEPAEAVPGSLGRLIGRSRAAILAALAEPSSTSQLARTLGLATGAVGDHLATLRDAGLVDRTRVGRSVHYRRTPIGDALVASAEP</sequence>
<keyword evidence="1" id="KW-0805">Transcription regulation</keyword>
<evidence type="ECO:0000256" key="2">
    <source>
        <dbReference type="ARBA" id="ARBA00023125"/>
    </source>
</evidence>
<dbReference type="PROSITE" id="PS50987">
    <property type="entry name" value="HTH_ARSR_2"/>
    <property type="match status" value="1"/>
</dbReference>
<dbReference type="InterPro" id="IPR045981">
    <property type="entry name" value="DUF5937"/>
</dbReference>
<dbReference type="RefSeq" id="WP_179751078.1">
    <property type="nucleotide sequence ID" value="NZ_JACCBU010000001.1"/>
</dbReference>
<dbReference type="EMBL" id="JACCBU010000001">
    <property type="protein sequence ID" value="NYE71128.1"/>
    <property type="molecule type" value="Genomic_DNA"/>
</dbReference>
<dbReference type="Pfam" id="PF12840">
    <property type="entry name" value="HTH_20"/>
    <property type="match status" value="1"/>
</dbReference>
<accession>A0A7Y9LBS0</accession>
<gene>
    <name evidence="5" type="ORF">BKA15_002457</name>
</gene>
<evidence type="ECO:0000313" key="6">
    <source>
        <dbReference type="Proteomes" id="UP000569914"/>
    </source>
</evidence>
<dbReference type="CDD" id="cd00090">
    <property type="entry name" value="HTH_ARSR"/>
    <property type="match status" value="1"/>
</dbReference>
<dbReference type="Pfam" id="PF19361">
    <property type="entry name" value="DUF5937"/>
    <property type="match status" value="1"/>
</dbReference>
<comment type="caution">
    <text evidence="5">The sequence shown here is derived from an EMBL/GenBank/DDBJ whole genome shotgun (WGS) entry which is preliminary data.</text>
</comment>
<dbReference type="InterPro" id="IPR001845">
    <property type="entry name" value="HTH_ArsR_DNA-bd_dom"/>
</dbReference>
<proteinExistence type="predicted"/>
<dbReference type="Proteomes" id="UP000569914">
    <property type="component" value="Unassembled WGS sequence"/>
</dbReference>
<keyword evidence="2 5" id="KW-0238">DNA-binding</keyword>
<dbReference type="InterPro" id="IPR036390">
    <property type="entry name" value="WH_DNA-bd_sf"/>
</dbReference>
<dbReference type="GO" id="GO:0003677">
    <property type="term" value="F:DNA binding"/>
    <property type="evidence" value="ECO:0007669"/>
    <property type="project" value="UniProtKB-KW"/>
</dbReference>
<evidence type="ECO:0000256" key="3">
    <source>
        <dbReference type="ARBA" id="ARBA00023163"/>
    </source>
</evidence>
<dbReference type="InterPro" id="IPR011991">
    <property type="entry name" value="ArsR-like_HTH"/>
</dbReference>
<evidence type="ECO:0000256" key="1">
    <source>
        <dbReference type="ARBA" id="ARBA00023015"/>
    </source>
</evidence>
<keyword evidence="3" id="KW-0804">Transcription</keyword>
<dbReference type="SMART" id="SM00418">
    <property type="entry name" value="HTH_ARSR"/>
    <property type="match status" value="1"/>
</dbReference>
<evidence type="ECO:0000259" key="4">
    <source>
        <dbReference type="PROSITE" id="PS50987"/>
    </source>
</evidence>
<feature type="domain" description="HTH arsR-type" evidence="4">
    <location>
        <begin position="241"/>
        <end position="327"/>
    </location>
</feature>
<keyword evidence="6" id="KW-1185">Reference proteome</keyword>
<dbReference type="GO" id="GO:0003700">
    <property type="term" value="F:DNA-binding transcription factor activity"/>
    <property type="evidence" value="ECO:0007669"/>
    <property type="project" value="InterPro"/>
</dbReference>
<evidence type="ECO:0000313" key="5">
    <source>
        <dbReference type="EMBL" id="NYE71128.1"/>
    </source>
</evidence>
<organism evidence="5 6">
    <name type="scientific">Microlunatus parietis</name>
    <dbReference type="NCBI Taxonomy" id="682979"/>
    <lineage>
        <taxon>Bacteria</taxon>
        <taxon>Bacillati</taxon>
        <taxon>Actinomycetota</taxon>
        <taxon>Actinomycetes</taxon>
        <taxon>Propionibacteriales</taxon>
        <taxon>Propionibacteriaceae</taxon>
        <taxon>Microlunatus</taxon>
    </lineage>
</organism>
<dbReference type="PANTHER" id="PTHR43132:SF6">
    <property type="entry name" value="HTH-TYPE TRANSCRIPTIONAL REPRESSOR CZRA"/>
    <property type="match status" value="1"/>
</dbReference>
<dbReference type="InterPro" id="IPR051011">
    <property type="entry name" value="Metal_resp_trans_reg"/>
</dbReference>
<dbReference type="AlphaFoldDB" id="A0A7Y9LBS0"/>
<dbReference type="Gene3D" id="1.10.10.10">
    <property type="entry name" value="Winged helix-like DNA-binding domain superfamily/Winged helix DNA-binding domain"/>
    <property type="match status" value="1"/>
</dbReference>
<dbReference type="InterPro" id="IPR036388">
    <property type="entry name" value="WH-like_DNA-bd_sf"/>
</dbReference>
<dbReference type="SUPFAM" id="SSF46785">
    <property type="entry name" value="Winged helix' DNA-binding domain"/>
    <property type="match status" value="1"/>
</dbReference>
<name>A0A7Y9LBS0_9ACTN</name>
<reference evidence="5 6" key="1">
    <citation type="submission" date="2020-07" db="EMBL/GenBank/DDBJ databases">
        <title>Sequencing the genomes of 1000 actinobacteria strains.</title>
        <authorList>
            <person name="Klenk H.-P."/>
        </authorList>
    </citation>
    <scope>NUCLEOTIDE SEQUENCE [LARGE SCALE GENOMIC DNA]</scope>
    <source>
        <strain evidence="5 6">DSM 22083</strain>
    </source>
</reference>
<dbReference type="PANTHER" id="PTHR43132">
    <property type="entry name" value="ARSENICAL RESISTANCE OPERON REPRESSOR ARSR-RELATED"/>
    <property type="match status" value="1"/>
</dbReference>
<protein>
    <submittedName>
        <fullName evidence="5">DNA-binding transcriptional ArsR family regulator</fullName>
    </submittedName>
</protein>